<organism evidence="1">
    <name type="scientific">Brassica campestris</name>
    <name type="common">Field mustard</name>
    <dbReference type="NCBI Taxonomy" id="3711"/>
    <lineage>
        <taxon>Eukaryota</taxon>
        <taxon>Viridiplantae</taxon>
        <taxon>Streptophyta</taxon>
        <taxon>Embryophyta</taxon>
        <taxon>Tracheophyta</taxon>
        <taxon>Spermatophyta</taxon>
        <taxon>Magnoliopsida</taxon>
        <taxon>eudicotyledons</taxon>
        <taxon>Gunneridae</taxon>
        <taxon>Pentapetalae</taxon>
        <taxon>rosids</taxon>
        <taxon>malvids</taxon>
        <taxon>Brassicales</taxon>
        <taxon>Brassicaceae</taxon>
        <taxon>Brassiceae</taxon>
        <taxon>Brassica</taxon>
    </lineage>
</organism>
<gene>
    <name evidence="1" type="ORF">BRAA06T25573Z</name>
</gene>
<reference evidence="1" key="1">
    <citation type="submission" date="2018-11" db="EMBL/GenBank/DDBJ databases">
        <authorList>
            <consortium name="Genoscope - CEA"/>
            <person name="William W."/>
        </authorList>
    </citation>
    <scope>NUCLEOTIDE SEQUENCE</scope>
</reference>
<proteinExistence type="predicted"/>
<dbReference type="AlphaFoldDB" id="A0A3P5YZI4"/>
<name>A0A3P5YZI4_BRACM</name>
<sequence>MSVSTHRTSVAHVGSWTHHAGPSRGLFGRFWPTWAVCSVHPGRPWVSASTHRTSVAVRQNTQDDVCGCPCVSVCVHLCPSAHTGCPWLSISTHISTLVYTYDVCGCPSAHT</sequence>
<accession>A0A3P5YZI4</accession>
<dbReference type="EMBL" id="LR031569">
    <property type="protein sequence ID" value="VDC67033.1"/>
    <property type="molecule type" value="Genomic_DNA"/>
</dbReference>
<protein>
    <submittedName>
        <fullName evidence="1">Uncharacterized protein</fullName>
    </submittedName>
</protein>
<evidence type="ECO:0000313" key="1">
    <source>
        <dbReference type="EMBL" id="VDC67033.1"/>
    </source>
</evidence>